<comment type="caution">
    <text evidence="3">The sequence shown here is derived from an EMBL/GenBank/DDBJ whole genome shotgun (WGS) entry which is preliminary data.</text>
</comment>
<dbReference type="InterPro" id="IPR052358">
    <property type="entry name" value="Aro_Compnd_Degr_Hydrolases"/>
</dbReference>
<evidence type="ECO:0000256" key="1">
    <source>
        <dbReference type="SAM" id="SignalP"/>
    </source>
</evidence>
<dbReference type="Pfam" id="PF04909">
    <property type="entry name" value="Amidohydro_2"/>
    <property type="match status" value="1"/>
</dbReference>
<dbReference type="SUPFAM" id="SSF51556">
    <property type="entry name" value="Metallo-dependent hydrolases"/>
    <property type="match status" value="1"/>
</dbReference>
<dbReference type="PANTHER" id="PTHR35563:SF2">
    <property type="entry name" value="BARREL METAL-DEPENDENT HYDROLASE, PUTATIVE (AFU_ORTHOLOGUE AFUA_1G16240)-RELATED"/>
    <property type="match status" value="1"/>
</dbReference>
<evidence type="ECO:0000313" key="3">
    <source>
        <dbReference type="EMBL" id="KAF9746617.1"/>
    </source>
</evidence>
<dbReference type="EMBL" id="JADCTT010000011">
    <property type="protein sequence ID" value="KAF9746617.1"/>
    <property type="molecule type" value="Genomic_DNA"/>
</dbReference>
<keyword evidence="1" id="KW-0732">Signal</keyword>
<sequence>MIAIKSIVLTLWITATMGSRVPAGSWYVTRPQLPFQTLVQCGRTVSATGDSHIHVIDPERFPMDEDRDYTPKPATVANATEFQTARGVNHAVIVLPSVYGTNNSVLVDALRQFKGKYRGVAVVDPDSVTEEELNELHEAGVRGLRVNLNNNTDEDIIEEVKKNAAIAKARNWVVQLWIPLKTYVGLHSIIPELGVTFVADHFAHAEVGSKTNKTVNTIDPHKSAGFPEVIDLVQRKLLFVKLSAPYQNSKATPLYEDMRVVAESLITAGPDMVVYGSDWPHTSSKEGNAAVGGRLNPQEYRNINDAALVEIVKDWAGSAAQVHRIFVDNPRRLWQWYSEG</sequence>
<protein>
    <recommendedName>
        <fullName evidence="2">Amidohydrolase-related domain-containing protein</fullName>
    </recommendedName>
</protein>
<dbReference type="InterPro" id="IPR032466">
    <property type="entry name" value="Metal_Hydrolase"/>
</dbReference>
<feature type="chain" id="PRO_5034761251" description="Amidohydrolase-related domain-containing protein" evidence="1">
    <location>
        <begin position="19"/>
        <end position="340"/>
    </location>
</feature>
<feature type="domain" description="Amidohydrolase-related" evidence="2">
    <location>
        <begin position="50"/>
        <end position="335"/>
    </location>
</feature>
<dbReference type="InterPro" id="IPR006680">
    <property type="entry name" value="Amidohydro-rel"/>
</dbReference>
<evidence type="ECO:0000313" key="4">
    <source>
        <dbReference type="Proteomes" id="UP000616885"/>
    </source>
</evidence>
<proteinExistence type="predicted"/>
<dbReference type="Gene3D" id="3.20.20.140">
    <property type="entry name" value="Metal-dependent hydrolases"/>
    <property type="match status" value="1"/>
</dbReference>
<dbReference type="GO" id="GO:0016787">
    <property type="term" value="F:hydrolase activity"/>
    <property type="evidence" value="ECO:0007669"/>
    <property type="project" value="InterPro"/>
</dbReference>
<dbReference type="AlphaFoldDB" id="A0A8H7MZ47"/>
<accession>A0A8H7MZ47</accession>
<gene>
    <name evidence="3" type="ORF">IM811_003522</name>
</gene>
<feature type="signal peptide" evidence="1">
    <location>
        <begin position="1"/>
        <end position="18"/>
    </location>
</feature>
<name>A0A8H7MZ47_BIOOC</name>
<dbReference type="Proteomes" id="UP000616885">
    <property type="component" value="Unassembled WGS sequence"/>
</dbReference>
<reference evidence="3" key="1">
    <citation type="submission" date="2020-10" db="EMBL/GenBank/DDBJ databases">
        <title>High-Quality Genome Resource of Clonostachys rosea strain S41 by Oxford Nanopore Long-Read Sequencing.</title>
        <authorList>
            <person name="Wang H."/>
        </authorList>
    </citation>
    <scope>NUCLEOTIDE SEQUENCE</scope>
    <source>
        <strain evidence="3">S41</strain>
    </source>
</reference>
<evidence type="ECO:0000259" key="2">
    <source>
        <dbReference type="Pfam" id="PF04909"/>
    </source>
</evidence>
<organism evidence="3 4">
    <name type="scientific">Bionectria ochroleuca</name>
    <name type="common">Gliocladium roseum</name>
    <dbReference type="NCBI Taxonomy" id="29856"/>
    <lineage>
        <taxon>Eukaryota</taxon>
        <taxon>Fungi</taxon>
        <taxon>Dikarya</taxon>
        <taxon>Ascomycota</taxon>
        <taxon>Pezizomycotina</taxon>
        <taxon>Sordariomycetes</taxon>
        <taxon>Hypocreomycetidae</taxon>
        <taxon>Hypocreales</taxon>
        <taxon>Bionectriaceae</taxon>
        <taxon>Clonostachys</taxon>
    </lineage>
</organism>
<dbReference type="PANTHER" id="PTHR35563">
    <property type="entry name" value="BARREL METAL-DEPENDENT HYDROLASE, PUTATIVE (AFU_ORTHOLOGUE AFUA_1G16240)-RELATED"/>
    <property type="match status" value="1"/>
</dbReference>